<evidence type="ECO:0000313" key="1">
    <source>
        <dbReference type="EMBL" id="RDU97098.1"/>
    </source>
</evidence>
<dbReference type="Proteomes" id="UP000256838">
    <property type="component" value="Unassembled WGS sequence"/>
</dbReference>
<gene>
    <name evidence="1" type="ORF">DWV00_20865</name>
</gene>
<dbReference type="EMBL" id="QRGA01000011">
    <property type="protein sequence ID" value="RDU97098.1"/>
    <property type="molecule type" value="Genomic_DNA"/>
</dbReference>
<reference evidence="1 2" key="1">
    <citation type="submission" date="2018-08" db="EMBL/GenBank/DDBJ databases">
        <title>Paraburkholderia sp. DHOM06 isolated from forest soil.</title>
        <authorList>
            <person name="Gao Z.-H."/>
            <person name="Qiu L.-H."/>
        </authorList>
    </citation>
    <scope>NUCLEOTIDE SEQUENCE [LARGE SCALE GENOMIC DNA]</scope>
    <source>
        <strain evidence="1 2">DHOM06</strain>
    </source>
</reference>
<dbReference type="RefSeq" id="WP_115535494.1">
    <property type="nucleotide sequence ID" value="NZ_QRGA01000011.1"/>
</dbReference>
<protein>
    <submittedName>
        <fullName evidence="1">RNA polymerase subunit sigma</fullName>
    </submittedName>
</protein>
<comment type="caution">
    <text evidence="1">The sequence shown here is derived from an EMBL/GenBank/DDBJ whole genome shotgun (WGS) entry which is preliminary data.</text>
</comment>
<evidence type="ECO:0000313" key="2">
    <source>
        <dbReference type="Proteomes" id="UP000256838"/>
    </source>
</evidence>
<dbReference type="OrthoDB" id="9034589at2"/>
<name>A0A3D8JVG9_9BURK</name>
<keyword evidence="2" id="KW-1185">Reference proteome</keyword>
<accession>A0A3D8JVG9</accession>
<sequence>MTQAGLDVEPGAPRRVTLRCSRTVRLASAAFALVCAAAVHVCATAHVGAIDALWLSGAALAALGVSFVRHERGQPASIELTPEGVAAFDRTGRPLFQGRIVGFAQWAERVLVLAVAGGGMRRAKAFVVAADAVDAAAFRALAVRGRHATH</sequence>
<organism evidence="1 2">
    <name type="scientific">Trinickia dinghuensis</name>
    <dbReference type="NCBI Taxonomy" id="2291023"/>
    <lineage>
        <taxon>Bacteria</taxon>
        <taxon>Pseudomonadati</taxon>
        <taxon>Pseudomonadota</taxon>
        <taxon>Betaproteobacteria</taxon>
        <taxon>Burkholderiales</taxon>
        <taxon>Burkholderiaceae</taxon>
        <taxon>Trinickia</taxon>
    </lineage>
</organism>
<proteinExistence type="predicted"/>
<dbReference type="AlphaFoldDB" id="A0A3D8JVG9"/>